<dbReference type="Proteomes" id="UP000790347">
    <property type="component" value="Unassembled WGS sequence"/>
</dbReference>
<dbReference type="AlphaFoldDB" id="A0A922LC53"/>
<accession>A0A922LC53</accession>
<proteinExistence type="predicted"/>
<name>A0A922LC53_DERFA</name>
<protein>
    <submittedName>
        <fullName evidence="1">Uncharacterized protein</fullName>
    </submittedName>
</protein>
<gene>
    <name evidence="1" type="ORF">DERF_006447</name>
</gene>
<reference evidence="1" key="1">
    <citation type="submission" date="2013-05" db="EMBL/GenBank/DDBJ databases">
        <authorList>
            <person name="Yim A.K.Y."/>
            <person name="Chan T.F."/>
            <person name="Ji K.M."/>
            <person name="Liu X.Y."/>
            <person name="Zhou J.W."/>
            <person name="Li R.Q."/>
            <person name="Yang K.Y."/>
            <person name="Li J."/>
            <person name="Li M."/>
            <person name="Law P.T.W."/>
            <person name="Wu Y.L."/>
            <person name="Cai Z.L."/>
            <person name="Qin H."/>
            <person name="Bao Y."/>
            <person name="Leung R.K.K."/>
            <person name="Ng P.K.S."/>
            <person name="Zou J."/>
            <person name="Zhong X.J."/>
            <person name="Ran P.X."/>
            <person name="Zhong N.S."/>
            <person name="Liu Z.G."/>
            <person name="Tsui S.K.W."/>
        </authorList>
    </citation>
    <scope>NUCLEOTIDE SEQUENCE</scope>
    <source>
        <strain evidence="1">Derf</strain>
        <tissue evidence="1">Whole organism</tissue>
    </source>
</reference>
<reference evidence="1" key="2">
    <citation type="journal article" date="2022" name="Res Sq">
        <title>Comparative Genomics Reveals Insights into the Divergent Evolution of Astigmatic Mites and Household Pest Adaptations.</title>
        <authorList>
            <person name="Xiong Q."/>
            <person name="Wan A.T.-Y."/>
            <person name="Liu X.-Y."/>
            <person name="Fung C.S.-H."/>
            <person name="Xiao X."/>
            <person name="Malainual N."/>
            <person name="Hou J."/>
            <person name="Wang L."/>
            <person name="Wang M."/>
            <person name="Yang K."/>
            <person name="Cui Y."/>
            <person name="Leung E."/>
            <person name="Nong W."/>
            <person name="Shin S.-K."/>
            <person name="Au S."/>
            <person name="Jeong K.Y."/>
            <person name="Chew F.T."/>
            <person name="Hui J."/>
            <person name="Leung T.F."/>
            <person name="Tungtrongchitr A."/>
            <person name="Zhong N."/>
            <person name="Liu Z."/>
            <person name="Tsui S."/>
        </authorList>
    </citation>
    <scope>NUCLEOTIDE SEQUENCE</scope>
    <source>
        <strain evidence="1">Derf</strain>
        <tissue evidence="1">Whole organism</tissue>
    </source>
</reference>
<evidence type="ECO:0000313" key="1">
    <source>
        <dbReference type="EMBL" id="KAH9522895.1"/>
    </source>
</evidence>
<evidence type="ECO:0000313" key="2">
    <source>
        <dbReference type="Proteomes" id="UP000790347"/>
    </source>
</evidence>
<keyword evidence="2" id="KW-1185">Reference proteome</keyword>
<comment type="caution">
    <text evidence="1">The sequence shown here is derived from an EMBL/GenBank/DDBJ whole genome shotgun (WGS) entry which is preliminary data.</text>
</comment>
<organism evidence="1 2">
    <name type="scientific">Dermatophagoides farinae</name>
    <name type="common">American house dust mite</name>
    <dbReference type="NCBI Taxonomy" id="6954"/>
    <lineage>
        <taxon>Eukaryota</taxon>
        <taxon>Metazoa</taxon>
        <taxon>Ecdysozoa</taxon>
        <taxon>Arthropoda</taxon>
        <taxon>Chelicerata</taxon>
        <taxon>Arachnida</taxon>
        <taxon>Acari</taxon>
        <taxon>Acariformes</taxon>
        <taxon>Sarcoptiformes</taxon>
        <taxon>Astigmata</taxon>
        <taxon>Psoroptidia</taxon>
        <taxon>Analgoidea</taxon>
        <taxon>Pyroglyphidae</taxon>
        <taxon>Dermatophagoidinae</taxon>
        <taxon>Dermatophagoides</taxon>
    </lineage>
</organism>
<dbReference type="EMBL" id="ASGP02000002">
    <property type="protein sequence ID" value="KAH9522895.1"/>
    <property type="molecule type" value="Genomic_DNA"/>
</dbReference>
<sequence length="147" mass="16211">MRCVLVIVPILELIMDRIHPNHLDLIKILNKFTDYQKKINNSNYQDMMLVALDDFVVAVVVVVRDLRSLSRNHSIYDSRAICSSIASFVASQSVARILSSNIACSNSCCSDINNAFSTNDFSAIPGLNAGSPKPTPMVALYGFTIEL</sequence>